<dbReference type="EMBL" id="KZ288363">
    <property type="protein sequence ID" value="PBC26933.1"/>
    <property type="molecule type" value="Genomic_DNA"/>
</dbReference>
<evidence type="ECO:0000313" key="2">
    <source>
        <dbReference type="Proteomes" id="UP000242457"/>
    </source>
</evidence>
<accession>A0A2A3E595</accession>
<dbReference type="AlphaFoldDB" id="A0A2A3E595"/>
<evidence type="ECO:0000313" key="1">
    <source>
        <dbReference type="EMBL" id="PBC26933.1"/>
    </source>
</evidence>
<organism evidence="1 2">
    <name type="scientific">Apis cerana cerana</name>
    <name type="common">Oriental honeybee</name>
    <dbReference type="NCBI Taxonomy" id="94128"/>
    <lineage>
        <taxon>Eukaryota</taxon>
        <taxon>Metazoa</taxon>
        <taxon>Ecdysozoa</taxon>
        <taxon>Arthropoda</taxon>
        <taxon>Hexapoda</taxon>
        <taxon>Insecta</taxon>
        <taxon>Pterygota</taxon>
        <taxon>Neoptera</taxon>
        <taxon>Endopterygota</taxon>
        <taxon>Hymenoptera</taxon>
        <taxon>Apocrita</taxon>
        <taxon>Aculeata</taxon>
        <taxon>Apoidea</taxon>
        <taxon>Anthophila</taxon>
        <taxon>Apidae</taxon>
        <taxon>Apis</taxon>
    </lineage>
</organism>
<dbReference type="OrthoDB" id="45313at2759"/>
<reference evidence="1 2" key="1">
    <citation type="submission" date="2014-07" db="EMBL/GenBank/DDBJ databases">
        <title>Genomic and transcriptomic analysis on Apis cerana provide comprehensive insights into honey bee biology.</title>
        <authorList>
            <person name="Diao Q."/>
            <person name="Sun L."/>
            <person name="Zheng H."/>
            <person name="Zheng H."/>
            <person name="Xu S."/>
            <person name="Wang S."/>
            <person name="Zeng Z."/>
            <person name="Hu F."/>
            <person name="Su S."/>
            <person name="Wu J."/>
        </authorList>
    </citation>
    <scope>NUCLEOTIDE SEQUENCE [LARGE SCALE GENOMIC DNA]</scope>
    <source>
        <tissue evidence="1">Pupae without intestine</tissue>
    </source>
</reference>
<keyword evidence="2" id="KW-1185">Reference proteome</keyword>
<dbReference type="Proteomes" id="UP000242457">
    <property type="component" value="Unassembled WGS sequence"/>
</dbReference>
<name>A0A2A3E595_APICC</name>
<protein>
    <submittedName>
        <fullName evidence="1">Uncharacterized protein</fullName>
    </submittedName>
</protein>
<gene>
    <name evidence="1" type="ORF">APICC_01047</name>
</gene>
<sequence>MLNLSARKVKSLNDISEVFKKGDYAESEVSKVSFDENIVKEHFKKLYQAKKDVFLSLRIDLQSKDIEQSDSNISDIHEKNEEKELQKLKESKVNEDDRVKRVSKTNEEIEMITSIKRSLKNTTHKSFKKRRRIRKTSFEKEVSSSLTITISYELIYLVLHNCSHFSQSSLPFGRLG</sequence>
<proteinExistence type="predicted"/>